<dbReference type="OrthoDB" id="38579at10239"/>
<dbReference type="EMBL" id="DQ491002">
    <property type="protein sequence ID" value="ABT15072.1"/>
    <property type="molecule type" value="Genomic_DNA"/>
</dbReference>
<dbReference type="RefSeq" id="YP_001497869.1">
    <property type="nucleotide sequence ID" value="NC_009898.1"/>
</dbReference>
<dbReference type="GeneID" id="5659064"/>
<proteinExistence type="predicted"/>
<evidence type="ECO:0000313" key="2">
    <source>
        <dbReference type="Proteomes" id="UP000202419"/>
    </source>
</evidence>
<reference evidence="1 2" key="1">
    <citation type="journal article" date="2007" name="Virology">
        <title>Sequence and annotation of the 369-kb NY-2A and the 345-kb AR158 viruses that infect Chlorella NC64A.</title>
        <authorList>
            <person name="Fitzgerald L.A."/>
            <person name="Graves M.V."/>
            <person name="Li X."/>
            <person name="Feldblyum T."/>
            <person name="Nierman W.C."/>
            <person name="Van Etten J.L."/>
        </authorList>
    </citation>
    <scope>NUCLEOTIDE SEQUENCE [LARGE SCALE GENOMIC DNA]</scope>
    <source>
        <strain evidence="1 2">NY-2A</strain>
    </source>
</reference>
<evidence type="ECO:0000313" key="1">
    <source>
        <dbReference type="EMBL" id="ABT15072.1"/>
    </source>
</evidence>
<accession>A7IXJ8</accession>
<organism evidence="1 2">
    <name type="scientific">Paramecium bursaria Chlorella virus NY2A</name>
    <name type="common">PBCV-NY2A</name>
    <dbReference type="NCBI Taxonomy" id="46021"/>
    <lineage>
        <taxon>Viruses</taxon>
        <taxon>Varidnaviria</taxon>
        <taxon>Bamfordvirae</taxon>
        <taxon>Nucleocytoviricota</taxon>
        <taxon>Megaviricetes</taxon>
        <taxon>Algavirales</taxon>
        <taxon>Phycodnaviridae</taxon>
        <taxon>Chlorovirus</taxon>
        <taxon>Chlorovirus americanus</taxon>
    </lineage>
</organism>
<sequence>MCMCHHEFIPFENKVIHVLRDGRFYVINIRIFRYSLSFMRSDRCICDIWRIYMSDQDPTHTFLELVSSTSR</sequence>
<dbReference type="KEGG" id="vg:5659064"/>
<gene>
    <name evidence="1" type="primary">b673R</name>
    <name evidence="1" type="ORF">NY2A_b673R</name>
</gene>
<keyword evidence="2" id="KW-1185">Reference proteome</keyword>
<protein>
    <submittedName>
        <fullName evidence="1">Uncharacterized protein b673R</fullName>
    </submittedName>
</protein>
<dbReference type="Proteomes" id="UP000202419">
    <property type="component" value="Segment"/>
</dbReference>
<name>A7IXJ8_PBCVN</name>
<organismHost>
    <name type="scientific">Chlorella</name>
    <dbReference type="NCBI Taxonomy" id="3071"/>
</organismHost>